<dbReference type="GO" id="GO:0005886">
    <property type="term" value="C:plasma membrane"/>
    <property type="evidence" value="ECO:0007669"/>
    <property type="project" value="TreeGrafter"/>
</dbReference>
<proteinExistence type="inferred from homology"/>
<dbReference type="InterPro" id="IPR027417">
    <property type="entry name" value="P-loop_NTPase"/>
</dbReference>
<sequence>MHPLGEILIKRGLVSAPDYELAQTGKSPSDLVGALVRIGAVGEDELIGFLSELFFIELLAPDALPDFENVRTSAAHLNLPHTWLIANAIIVWRSGDGAYNAAGPALYDAALQEALEQLTKTSVRLFLAAPGSIRQLLDGLGAGSANASARAEALDPKRLAERAEEAPVIDFVNAVFAEALQRRASDVHFEPFEDKLIVRLRIDGVLSVRRSGDVQMFDAVASRIKLLSGMNIAERRLPQDGRQSIRVAGRDIDVRVSSLPTTWGESIVVRLLGATHKIPALSELGLRLEQRTLLGQAIKAPHGLVLVTGPTGSGKTTTVYRLLSELNDGVRKIVTIEDPVEFDLPGVMQMGVRSDIDLDFAAGLRSILRQDPDVIFVGEIRDRETAQTAVQAALTGHLVISTVHTNSALGAVSRLHDLGVEPFLFGEVLRAVVSQRLLRCLCPSCVDADGDALHIAKAQAALNHETHEKAPLWQIAKGCKDCAHTGYRGRIGAFETVRISPALQEAIRTRAGETQLNALARQEGFTSLMQAGLLLAREGRTSIVEALRVLNEAT</sequence>
<evidence type="ECO:0000256" key="2">
    <source>
        <dbReference type="ARBA" id="ARBA00022741"/>
    </source>
</evidence>
<comment type="similarity">
    <text evidence="1">Belongs to the GSP E family.</text>
</comment>
<dbReference type="InterPro" id="IPR003593">
    <property type="entry name" value="AAA+_ATPase"/>
</dbReference>
<keyword evidence="2" id="KW-0547">Nucleotide-binding</keyword>
<dbReference type="CDD" id="cd01129">
    <property type="entry name" value="PulE-GspE-like"/>
    <property type="match status" value="1"/>
</dbReference>
<dbReference type="OrthoDB" id="9804785at2"/>
<evidence type="ECO:0000256" key="3">
    <source>
        <dbReference type="ARBA" id="ARBA00022840"/>
    </source>
</evidence>
<dbReference type="PANTHER" id="PTHR30258:SF2">
    <property type="entry name" value="COMG OPERON PROTEIN 1"/>
    <property type="match status" value="1"/>
</dbReference>
<name>A0A1B1AGM9_9PROT</name>
<dbReference type="SUPFAM" id="SSF52540">
    <property type="entry name" value="P-loop containing nucleoside triphosphate hydrolases"/>
    <property type="match status" value="1"/>
</dbReference>
<dbReference type="SMART" id="SM00382">
    <property type="entry name" value="AAA"/>
    <property type="match status" value="1"/>
</dbReference>
<dbReference type="Gene3D" id="3.40.50.300">
    <property type="entry name" value="P-loop containing nucleotide triphosphate hydrolases"/>
    <property type="match status" value="1"/>
</dbReference>
<dbReference type="Gene3D" id="3.30.450.90">
    <property type="match status" value="1"/>
</dbReference>
<gene>
    <name evidence="5" type="ORF">ATE48_07205</name>
</gene>
<dbReference type="STRING" id="1759059.ATE48_07205"/>
<keyword evidence="3" id="KW-0067">ATP-binding</keyword>
<feature type="domain" description="AAA+ ATPase" evidence="4">
    <location>
        <begin position="301"/>
        <end position="443"/>
    </location>
</feature>
<organism evidence="5 6">
    <name type="scientific">Candidatus Viadribacter manganicus</name>
    <dbReference type="NCBI Taxonomy" id="1759059"/>
    <lineage>
        <taxon>Bacteria</taxon>
        <taxon>Pseudomonadati</taxon>
        <taxon>Pseudomonadota</taxon>
        <taxon>Alphaproteobacteria</taxon>
        <taxon>Hyphomonadales</taxon>
        <taxon>Hyphomonadaceae</taxon>
        <taxon>Candidatus Viadribacter</taxon>
    </lineage>
</organism>
<dbReference type="AlphaFoldDB" id="A0A1B1AGM9"/>
<dbReference type="InterPro" id="IPR001482">
    <property type="entry name" value="T2SS/T4SS_dom"/>
</dbReference>
<dbReference type="KEGG" id="cbot:ATE48_07205"/>
<evidence type="ECO:0000313" key="5">
    <source>
        <dbReference type="EMBL" id="ANP45719.1"/>
    </source>
</evidence>
<evidence type="ECO:0000256" key="1">
    <source>
        <dbReference type="ARBA" id="ARBA00006611"/>
    </source>
</evidence>
<dbReference type="InParanoid" id="A0A1B1AGM9"/>
<dbReference type="Proteomes" id="UP000092498">
    <property type="component" value="Chromosome"/>
</dbReference>
<dbReference type="PANTHER" id="PTHR30258">
    <property type="entry name" value="TYPE II SECRETION SYSTEM PROTEIN GSPE-RELATED"/>
    <property type="match status" value="1"/>
</dbReference>
<dbReference type="EMBL" id="CP013244">
    <property type="protein sequence ID" value="ANP45719.1"/>
    <property type="molecule type" value="Genomic_DNA"/>
</dbReference>
<dbReference type="SUPFAM" id="SSF160246">
    <property type="entry name" value="EspE N-terminal domain-like"/>
    <property type="match status" value="1"/>
</dbReference>
<dbReference type="InterPro" id="IPR037257">
    <property type="entry name" value="T2SS_E_N_sf"/>
</dbReference>
<evidence type="ECO:0000313" key="6">
    <source>
        <dbReference type="Proteomes" id="UP000092498"/>
    </source>
</evidence>
<dbReference type="Pfam" id="PF00437">
    <property type="entry name" value="T2SSE"/>
    <property type="match status" value="1"/>
</dbReference>
<dbReference type="GO" id="GO:0016887">
    <property type="term" value="F:ATP hydrolysis activity"/>
    <property type="evidence" value="ECO:0007669"/>
    <property type="project" value="TreeGrafter"/>
</dbReference>
<evidence type="ECO:0000259" key="4">
    <source>
        <dbReference type="SMART" id="SM00382"/>
    </source>
</evidence>
<protein>
    <recommendedName>
        <fullName evidence="4">AAA+ ATPase domain-containing protein</fullName>
    </recommendedName>
</protein>
<reference evidence="5 6" key="1">
    <citation type="submission" date="2015-11" db="EMBL/GenBank/DDBJ databases">
        <title>Whole-Genome Sequence of Candidatus Oderbacter manganicum from the National Park Lower Oder Valley, Germany.</title>
        <authorList>
            <person name="Braun B."/>
            <person name="Liere K."/>
            <person name="Szewzyk U."/>
        </authorList>
    </citation>
    <scope>NUCLEOTIDE SEQUENCE [LARGE SCALE GENOMIC DNA]</scope>
    <source>
        <strain evidence="5 6">OTSz_A_272</strain>
    </source>
</reference>
<dbReference type="GO" id="GO:0005524">
    <property type="term" value="F:ATP binding"/>
    <property type="evidence" value="ECO:0007669"/>
    <property type="project" value="UniProtKB-KW"/>
</dbReference>
<dbReference type="FunCoup" id="A0A1B1AGM9">
    <property type="interactions" value="265"/>
</dbReference>
<keyword evidence="6" id="KW-1185">Reference proteome</keyword>
<accession>A0A1B1AGM9</accession>